<dbReference type="Gene3D" id="3.30.40.10">
    <property type="entry name" value="Zinc/RING finger domain, C3HC4 (zinc finger)"/>
    <property type="match status" value="1"/>
</dbReference>
<evidence type="ECO:0000259" key="9">
    <source>
        <dbReference type="PROSITE" id="PS51873"/>
    </source>
</evidence>
<keyword evidence="3" id="KW-0808">Transferase</keyword>
<accession>A0A136IRD9</accession>
<keyword evidence="8" id="KW-0862">Zinc</keyword>
<evidence type="ECO:0000313" key="11">
    <source>
        <dbReference type="Proteomes" id="UP000070501"/>
    </source>
</evidence>
<keyword evidence="7" id="KW-0833">Ubl conjugation pathway</keyword>
<keyword evidence="5" id="KW-0677">Repeat</keyword>
<dbReference type="PROSITE" id="PS51873">
    <property type="entry name" value="TRIAD"/>
    <property type="match status" value="1"/>
</dbReference>
<dbReference type="Gene3D" id="1.20.120.1750">
    <property type="match status" value="1"/>
</dbReference>
<reference evidence="11" key="1">
    <citation type="submission" date="2016-02" db="EMBL/GenBank/DDBJ databases">
        <title>Draft genome sequence of Microdochium bolleyi, a fungal endophyte of beachgrass.</title>
        <authorList>
            <consortium name="DOE Joint Genome Institute"/>
            <person name="David A.S."/>
            <person name="May G."/>
            <person name="Haridas S."/>
            <person name="Lim J."/>
            <person name="Wang M."/>
            <person name="Labutti K."/>
            <person name="Lipzen A."/>
            <person name="Barry K."/>
            <person name="Grigoriev I.V."/>
        </authorList>
    </citation>
    <scope>NUCLEOTIDE SEQUENCE [LARGE SCALE GENOMIC DNA]</scope>
    <source>
        <strain evidence="11">J235TASD1</strain>
    </source>
</reference>
<dbReference type="InterPro" id="IPR013083">
    <property type="entry name" value="Znf_RING/FYVE/PHD"/>
</dbReference>
<evidence type="ECO:0000313" key="10">
    <source>
        <dbReference type="EMBL" id="KXJ87494.1"/>
    </source>
</evidence>
<organism evidence="10 11">
    <name type="scientific">Microdochium bolleyi</name>
    <dbReference type="NCBI Taxonomy" id="196109"/>
    <lineage>
        <taxon>Eukaryota</taxon>
        <taxon>Fungi</taxon>
        <taxon>Dikarya</taxon>
        <taxon>Ascomycota</taxon>
        <taxon>Pezizomycotina</taxon>
        <taxon>Sordariomycetes</taxon>
        <taxon>Xylariomycetidae</taxon>
        <taxon>Xylariales</taxon>
        <taxon>Microdochiaceae</taxon>
        <taxon>Microdochium</taxon>
    </lineage>
</organism>
<evidence type="ECO:0000256" key="6">
    <source>
        <dbReference type="ARBA" id="ARBA00022771"/>
    </source>
</evidence>
<dbReference type="OrthoDB" id="1431934at2759"/>
<name>A0A136IRD9_9PEZI</name>
<keyword evidence="6" id="KW-0863">Zinc-finger</keyword>
<dbReference type="InParanoid" id="A0A136IRD9"/>
<dbReference type="AlphaFoldDB" id="A0A136IRD9"/>
<dbReference type="Pfam" id="PF01485">
    <property type="entry name" value="IBR"/>
    <property type="match status" value="1"/>
</dbReference>
<dbReference type="EMBL" id="KQ964262">
    <property type="protein sequence ID" value="KXJ87494.1"/>
    <property type="molecule type" value="Genomic_DNA"/>
</dbReference>
<keyword evidence="11" id="KW-1185">Reference proteome</keyword>
<dbReference type="GO" id="GO:0008270">
    <property type="term" value="F:zinc ion binding"/>
    <property type="evidence" value="ECO:0007669"/>
    <property type="project" value="UniProtKB-KW"/>
</dbReference>
<evidence type="ECO:0000256" key="1">
    <source>
        <dbReference type="ARBA" id="ARBA00001798"/>
    </source>
</evidence>
<dbReference type="InterPro" id="IPR002867">
    <property type="entry name" value="IBR_dom"/>
</dbReference>
<protein>
    <recommendedName>
        <fullName evidence="2">RBR-type E3 ubiquitin transferase</fullName>
        <ecNumber evidence="2">2.3.2.31</ecNumber>
    </recommendedName>
</protein>
<proteinExistence type="predicted"/>
<dbReference type="PANTHER" id="PTHR11685">
    <property type="entry name" value="RBR FAMILY RING FINGER AND IBR DOMAIN-CONTAINING"/>
    <property type="match status" value="1"/>
</dbReference>
<comment type="catalytic activity">
    <reaction evidence="1">
        <text>[E2 ubiquitin-conjugating enzyme]-S-ubiquitinyl-L-cysteine + [acceptor protein]-L-lysine = [E2 ubiquitin-conjugating enzyme]-L-cysteine + [acceptor protein]-N(6)-ubiquitinyl-L-lysine.</text>
        <dbReference type="EC" id="2.3.2.31"/>
    </reaction>
</comment>
<feature type="domain" description="RING-type" evidence="9">
    <location>
        <begin position="1"/>
        <end position="233"/>
    </location>
</feature>
<dbReference type="InterPro" id="IPR044066">
    <property type="entry name" value="TRIAD_supradom"/>
</dbReference>
<dbReference type="EC" id="2.3.2.31" evidence="2"/>
<keyword evidence="4" id="KW-0479">Metal-binding</keyword>
<evidence type="ECO:0000256" key="8">
    <source>
        <dbReference type="ARBA" id="ARBA00022833"/>
    </source>
</evidence>
<evidence type="ECO:0000256" key="5">
    <source>
        <dbReference type="ARBA" id="ARBA00022737"/>
    </source>
</evidence>
<evidence type="ECO:0000256" key="3">
    <source>
        <dbReference type="ARBA" id="ARBA00022679"/>
    </source>
</evidence>
<dbReference type="STRING" id="196109.A0A136IRD9"/>
<dbReference type="GO" id="GO:0061630">
    <property type="term" value="F:ubiquitin protein ligase activity"/>
    <property type="evidence" value="ECO:0007669"/>
    <property type="project" value="UniProtKB-EC"/>
</dbReference>
<gene>
    <name evidence="10" type="ORF">Micbo1qcDRAFT_22257</name>
</gene>
<dbReference type="CDD" id="cd20335">
    <property type="entry name" value="BRcat_RBR"/>
    <property type="match status" value="1"/>
</dbReference>
<evidence type="ECO:0000256" key="2">
    <source>
        <dbReference type="ARBA" id="ARBA00012251"/>
    </source>
</evidence>
<dbReference type="InterPro" id="IPR031127">
    <property type="entry name" value="E3_UB_ligase_RBR"/>
</dbReference>
<sequence>MWKVLSSFPLPRHLGCSDHHEVNFCSGCLATHMETRIEELGSARCHLLSCMMPDCERRLTYEEVKFFASKATFEKYDRYLLLNRISSDPNFRWCLREGCRSGQIVPDAAVHNLPEGYYNCDGCGFEMCSSHQTAWHTGMTCAQVNTRQAQEEASERQQRDGSRQWIEQNTKTCPGCNVRIEKNAGCFHMTCKLACSFRPACCSHCSTEQTSLAFPNPLPTSALPPFYGLRVPDCPKDPSPLLISLHDA</sequence>
<dbReference type="SMART" id="SM00647">
    <property type="entry name" value="IBR"/>
    <property type="match status" value="1"/>
</dbReference>
<dbReference type="GO" id="GO:0016567">
    <property type="term" value="P:protein ubiquitination"/>
    <property type="evidence" value="ECO:0007669"/>
    <property type="project" value="InterPro"/>
</dbReference>
<evidence type="ECO:0000256" key="7">
    <source>
        <dbReference type="ARBA" id="ARBA00022786"/>
    </source>
</evidence>
<evidence type="ECO:0000256" key="4">
    <source>
        <dbReference type="ARBA" id="ARBA00022723"/>
    </source>
</evidence>
<dbReference type="Proteomes" id="UP000070501">
    <property type="component" value="Unassembled WGS sequence"/>
</dbReference>
<dbReference type="SUPFAM" id="SSF57850">
    <property type="entry name" value="RING/U-box"/>
    <property type="match status" value="2"/>
</dbReference>